<gene>
    <name evidence="2" type="ORF">ACA1_093650</name>
</gene>
<feature type="region of interest" description="Disordered" evidence="1">
    <location>
        <begin position="1"/>
        <end position="23"/>
    </location>
</feature>
<evidence type="ECO:0000313" key="3">
    <source>
        <dbReference type="Proteomes" id="UP000011083"/>
    </source>
</evidence>
<organism evidence="2 3">
    <name type="scientific">Acanthamoeba castellanii (strain ATCC 30010 / Neff)</name>
    <dbReference type="NCBI Taxonomy" id="1257118"/>
    <lineage>
        <taxon>Eukaryota</taxon>
        <taxon>Amoebozoa</taxon>
        <taxon>Discosea</taxon>
        <taxon>Longamoebia</taxon>
        <taxon>Centramoebida</taxon>
        <taxon>Acanthamoebidae</taxon>
        <taxon>Acanthamoeba</taxon>
    </lineage>
</organism>
<dbReference type="KEGG" id="acan:ACA1_093650"/>
<sequence>HSTPSFTSPLSSTTSPFTPTSFPTTPSPSYLAPTLATTPVLHNTLSFVHPKLFNSTVTFFYLAIILSTTATHQPGNPQASVWTGIGAHITRIERNQNKSQWMFYYLRRFSEEQEGPQREMLYCHVTLGSVGTGKSGIRRLPEKRGGGLHDSVGQVHGGNGMY</sequence>
<feature type="non-terminal residue" evidence="2">
    <location>
        <position position="162"/>
    </location>
</feature>
<keyword evidence="3" id="KW-1185">Reference proteome</keyword>
<name>L8GIY3_ACACF</name>
<evidence type="ECO:0000256" key="1">
    <source>
        <dbReference type="SAM" id="MobiDB-lite"/>
    </source>
</evidence>
<evidence type="ECO:0000313" key="2">
    <source>
        <dbReference type="EMBL" id="ELR12819.1"/>
    </source>
</evidence>
<dbReference type="AlphaFoldDB" id="L8GIY3"/>
<feature type="non-terminal residue" evidence="2">
    <location>
        <position position="1"/>
    </location>
</feature>
<dbReference type="GeneID" id="14913180"/>
<proteinExistence type="predicted"/>
<dbReference type="VEuPathDB" id="AmoebaDB:ACA1_093650"/>
<protein>
    <submittedName>
        <fullName evidence="2">Uncharacterized protein</fullName>
    </submittedName>
</protein>
<reference evidence="2" key="1">
    <citation type="journal article" date="2013" name="Genome Biol.">
        <title>Genome of Acanthamoeba castellanii highlights extensive lateral gene transfer and early evolution of tyrosine kinase signaling.</title>
        <authorList>
            <person name="Clarke M."/>
            <person name="Lohan A.J."/>
            <person name="Liu B."/>
            <person name="Lagkouvardos I."/>
            <person name="Roy S."/>
            <person name="Zafar N."/>
            <person name="Bertelli C."/>
            <person name="Schilde C."/>
            <person name="Kianianmomeni A."/>
            <person name="Burglin T.R."/>
            <person name="Frech C."/>
            <person name="Turcotte B."/>
            <person name="Kopec K.O."/>
            <person name="Synnott J.M."/>
            <person name="Choo C."/>
            <person name="Paponov I."/>
            <person name="Finkler A."/>
            <person name="Soon Heng Tan C."/>
            <person name="Hutchins A.P."/>
            <person name="Weinmeier T."/>
            <person name="Rattei T."/>
            <person name="Chu J.S."/>
            <person name="Gimenez G."/>
            <person name="Irimia M."/>
            <person name="Rigden D.J."/>
            <person name="Fitzpatrick D.A."/>
            <person name="Lorenzo-Morales J."/>
            <person name="Bateman A."/>
            <person name="Chiu C.H."/>
            <person name="Tang P."/>
            <person name="Hegemann P."/>
            <person name="Fromm H."/>
            <person name="Raoult D."/>
            <person name="Greub G."/>
            <person name="Miranda-Saavedra D."/>
            <person name="Chen N."/>
            <person name="Nash P."/>
            <person name="Ginger M.L."/>
            <person name="Horn M."/>
            <person name="Schaap P."/>
            <person name="Caler L."/>
            <person name="Loftus B."/>
        </authorList>
    </citation>
    <scope>NUCLEOTIDE SEQUENCE [LARGE SCALE GENOMIC DNA]</scope>
    <source>
        <strain evidence="2">Neff</strain>
    </source>
</reference>
<dbReference type="Proteomes" id="UP000011083">
    <property type="component" value="Unassembled WGS sequence"/>
</dbReference>
<dbReference type="EMBL" id="KB008103">
    <property type="protein sequence ID" value="ELR12819.1"/>
    <property type="molecule type" value="Genomic_DNA"/>
</dbReference>
<accession>L8GIY3</accession>
<dbReference type="OrthoDB" id="406099at2759"/>
<dbReference type="RefSeq" id="XP_004334832.1">
    <property type="nucleotide sequence ID" value="XM_004334784.1"/>
</dbReference>